<dbReference type="PANTHER" id="PTHR11757:SF12">
    <property type="entry name" value="PROLYL ENDOPEPTIDASE"/>
    <property type="match status" value="1"/>
</dbReference>
<dbReference type="EC" id="3.4.21.-" evidence="6"/>
<keyword evidence="2 6" id="KW-0645">Protease</keyword>
<protein>
    <recommendedName>
        <fullName evidence="6">Prolyl endopeptidase</fullName>
        <ecNumber evidence="6">3.4.21.-</ecNumber>
    </recommendedName>
</protein>
<comment type="similarity">
    <text evidence="1 6">Belongs to the peptidase S9A family.</text>
</comment>
<dbReference type="OrthoDB" id="765503at2759"/>
<gene>
    <name evidence="9" type="ORF">HPP92_015328</name>
</gene>
<evidence type="ECO:0000259" key="8">
    <source>
        <dbReference type="Pfam" id="PF02897"/>
    </source>
</evidence>
<dbReference type="InterPro" id="IPR002470">
    <property type="entry name" value="Peptidase_S9A"/>
</dbReference>
<dbReference type="SUPFAM" id="SSF50993">
    <property type="entry name" value="Peptidase/esterase 'gauge' domain"/>
    <property type="match status" value="1"/>
</dbReference>
<sequence>MDTMNLNDGLWLVRVRVPGVQYFLEHHYGFFYILTNASMEETTFTTTSEYKIIRCKAEKSKLDNWKVVIKPDKDMSCQDMDVFDGHLVLSVLKEGIPSFCSIDMHMLIDQEKPMQVQDLQPWVFPMPSGLCNILSGSNLDFMSSIYRVVVSSPVMPDIVVDYDLRRRNFSILDQEEVLGSISTSKEHSPSNKTSNKQHLCTRKDLQEWNDLIEEFSCERMDVVSHDGTRVPLTIVYSRQARMGKAPGILHGYGAYGEVLDKSFCSNNISLLARGWIIAYADVRGGGGDPAWHKAGTGLCKLNSFYDFAACAKFLINEGYVHKNQLAAMGCSAGGLLVGATINMFPDLFSAAILKVPFLDICNTLLDPSLPLTNLDYDEFGDPRLEKDFKTIHSYSPYDNIHANICYPSVMVTSSFHDSRVGVWEAAKWVARVRETTCHNCSRLVILKTNMSGGHFAEGGRNSQCEDAAYEYAFLMKTIGWLDEEKNYKVF</sequence>
<dbReference type="InterPro" id="IPR051543">
    <property type="entry name" value="Serine_Peptidase_S9A"/>
</dbReference>
<evidence type="ECO:0000256" key="6">
    <source>
        <dbReference type="RuleBase" id="RU368024"/>
    </source>
</evidence>
<dbReference type="AlphaFoldDB" id="A0A835UVQ1"/>
<evidence type="ECO:0000256" key="2">
    <source>
        <dbReference type="ARBA" id="ARBA00022670"/>
    </source>
</evidence>
<dbReference type="InterPro" id="IPR001375">
    <property type="entry name" value="Peptidase_S9_cat"/>
</dbReference>
<keyword evidence="10" id="KW-1185">Reference proteome</keyword>
<evidence type="ECO:0000259" key="7">
    <source>
        <dbReference type="Pfam" id="PF00326"/>
    </source>
</evidence>
<comment type="function">
    <text evidence="5">Serine peptidase whose precise substrate specificity remains unclear. Does not cleave peptides after a arginine or lysine residue. Regulates trans-Golgi network morphology and sorting by regulating the membrane binding of the AP-1 complex. May play a role in the regulation of synaptic vesicle exocytosis.</text>
</comment>
<proteinExistence type="inferred from homology"/>
<dbReference type="SUPFAM" id="SSF53474">
    <property type="entry name" value="alpha/beta-Hydrolases"/>
    <property type="match status" value="1"/>
</dbReference>
<keyword evidence="3 6" id="KW-0378">Hydrolase</keyword>
<comment type="caution">
    <text evidence="9">The sequence shown here is derived from an EMBL/GenBank/DDBJ whole genome shotgun (WGS) entry which is preliminary data.</text>
</comment>
<evidence type="ECO:0000256" key="5">
    <source>
        <dbReference type="ARBA" id="ARBA00045448"/>
    </source>
</evidence>
<organism evidence="9 10">
    <name type="scientific">Vanilla planifolia</name>
    <name type="common">Vanilla</name>
    <dbReference type="NCBI Taxonomy" id="51239"/>
    <lineage>
        <taxon>Eukaryota</taxon>
        <taxon>Viridiplantae</taxon>
        <taxon>Streptophyta</taxon>
        <taxon>Embryophyta</taxon>
        <taxon>Tracheophyta</taxon>
        <taxon>Spermatophyta</taxon>
        <taxon>Magnoliopsida</taxon>
        <taxon>Liliopsida</taxon>
        <taxon>Asparagales</taxon>
        <taxon>Orchidaceae</taxon>
        <taxon>Vanilloideae</taxon>
        <taxon>Vanilleae</taxon>
        <taxon>Vanilla</taxon>
    </lineage>
</organism>
<dbReference type="Gene3D" id="2.130.10.120">
    <property type="entry name" value="Prolyl oligopeptidase, N-terminal domain"/>
    <property type="match status" value="1"/>
</dbReference>
<dbReference type="InterPro" id="IPR023302">
    <property type="entry name" value="Pept_S9A_N"/>
</dbReference>
<dbReference type="PANTHER" id="PTHR11757">
    <property type="entry name" value="PROTEASE FAMILY S9A OLIGOPEPTIDASE"/>
    <property type="match status" value="1"/>
</dbReference>
<dbReference type="InterPro" id="IPR029058">
    <property type="entry name" value="AB_hydrolase_fold"/>
</dbReference>
<dbReference type="PRINTS" id="PR00862">
    <property type="entry name" value="PROLIGOPTASE"/>
</dbReference>
<feature type="domain" description="Peptidase S9A N-terminal" evidence="8">
    <location>
        <begin position="8"/>
        <end position="170"/>
    </location>
</feature>
<keyword evidence="4 6" id="KW-0720">Serine protease</keyword>
<dbReference type="EMBL" id="JADCNL010000007">
    <property type="protein sequence ID" value="KAG0473471.1"/>
    <property type="molecule type" value="Genomic_DNA"/>
</dbReference>
<dbReference type="Pfam" id="PF00326">
    <property type="entry name" value="Peptidase_S9"/>
    <property type="match status" value="1"/>
</dbReference>
<dbReference type="GO" id="GO:0004252">
    <property type="term" value="F:serine-type endopeptidase activity"/>
    <property type="evidence" value="ECO:0007669"/>
    <property type="project" value="UniProtKB-UniRule"/>
</dbReference>
<dbReference type="Pfam" id="PF02897">
    <property type="entry name" value="Peptidase_S9_N"/>
    <property type="match status" value="1"/>
</dbReference>
<evidence type="ECO:0000256" key="1">
    <source>
        <dbReference type="ARBA" id="ARBA00005228"/>
    </source>
</evidence>
<accession>A0A835UVQ1</accession>
<evidence type="ECO:0000256" key="3">
    <source>
        <dbReference type="ARBA" id="ARBA00022801"/>
    </source>
</evidence>
<dbReference type="Gene3D" id="3.40.50.1820">
    <property type="entry name" value="alpha/beta hydrolase"/>
    <property type="match status" value="1"/>
</dbReference>
<reference evidence="9 10" key="1">
    <citation type="journal article" date="2020" name="Nat. Food">
        <title>A phased Vanilla planifolia genome enables genetic improvement of flavour and production.</title>
        <authorList>
            <person name="Hasing T."/>
            <person name="Tang H."/>
            <person name="Brym M."/>
            <person name="Khazi F."/>
            <person name="Huang T."/>
            <person name="Chambers A.H."/>
        </authorList>
    </citation>
    <scope>NUCLEOTIDE SEQUENCE [LARGE SCALE GENOMIC DNA]</scope>
    <source>
        <tissue evidence="9">Leaf</tissue>
    </source>
</reference>
<name>A0A835UVQ1_VANPL</name>
<evidence type="ECO:0000313" key="9">
    <source>
        <dbReference type="EMBL" id="KAG0473471.1"/>
    </source>
</evidence>
<dbReference type="Proteomes" id="UP000636800">
    <property type="component" value="Chromosome 7"/>
</dbReference>
<feature type="domain" description="Peptidase S9 prolyl oligopeptidase catalytic" evidence="7">
    <location>
        <begin position="265"/>
        <end position="478"/>
    </location>
</feature>
<evidence type="ECO:0000256" key="4">
    <source>
        <dbReference type="ARBA" id="ARBA00022825"/>
    </source>
</evidence>
<dbReference type="GO" id="GO:0009507">
    <property type="term" value="C:chloroplast"/>
    <property type="evidence" value="ECO:0007669"/>
    <property type="project" value="TreeGrafter"/>
</dbReference>
<evidence type="ECO:0000313" key="10">
    <source>
        <dbReference type="Proteomes" id="UP000636800"/>
    </source>
</evidence>
<dbReference type="GO" id="GO:0006508">
    <property type="term" value="P:proteolysis"/>
    <property type="evidence" value="ECO:0007669"/>
    <property type="project" value="UniProtKB-KW"/>
</dbReference>